<keyword evidence="4 5" id="KW-0326">Glycosidase</keyword>
<dbReference type="SUPFAM" id="SSF48208">
    <property type="entry name" value="Six-hairpin glycosidases"/>
    <property type="match status" value="1"/>
</dbReference>
<gene>
    <name evidence="8" type="ORF">N7G274_002103</name>
</gene>
<accession>A0ABR4AIR6</accession>
<comment type="similarity">
    <text evidence="2 5">Belongs to the glycosyl hydrolase 37 family.</text>
</comment>
<sequence>MTAPRLLSVLVDPEITDPFDPAQVYYGPDRRSAREDQHGHRTHTSLHEPSSLPSFRRLSLDDTTSEPRRFLIPVDSTLKSLLSREDTDHNIQITIDDHGPKVISLGTVRSHGQKHVDVRGNYMLSNLLQELTLAQGYGRKHIVLDEARLNENPVQRLSRLIRYFFWGNLTRRIDASSIELAGKDPKDWTDDPRPRIYVPVTCPDQIQYYEQLAKEQPQIRLDVIRLAPEDVTPEGIRDMNDKPGLLALAMEQYLNTSTGTTELRGLPFVVPGGRFNEMYGWDSYMETVGLLVNERSDLAKGMVLNFCFCIKHYGKIFNANRTYYLGRTQPPFLTDMALRVYEKIKHESDALGLLREAMFAAIKEYNTVWMAPPRLDPLTGLSRYRPEGIGVPPETEHTHFIHILEPYAKKYGMTCADFIKAYNKSDGTITEPELDKYFLHDRAVRESGHDTSYRLENVAADLATIDLNALLYKYETDIARTIEIHFGGHLNIPPEWWGGVQGTKPYQVETSAAAWDRKAKSRRKAVDRYLWNEDKGMYFDYDTVKQEQTSYETATTFWAMWSGLAKPRQAAALVIKALPKFEAFGGLVSGTEESRGKVGVERPSRQWDYPYGWAPQQILAWTGLLRYGFQEEAERLAYKWLYMVTKAFVDFNGIVVEKDDVTRPVDPHKVEAEYGNQGSDFKGVAREGFGWVNASYVYGLTIVNVHMKRALGACTPWDTFWRATEGGEGGKGFS</sequence>
<evidence type="ECO:0000313" key="9">
    <source>
        <dbReference type="Proteomes" id="UP001590950"/>
    </source>
</evidence>
<feature type="region of interest" description="Disordered" evidence="6">
    <location>
        <begin position="21"/>
        <end position="58"/>
    </location>
</feature>
<dbReference type="InterPro" id="IPR001661">
    <property type="entry name" value="Glyco_hydro_37"/>
</dbReference>
<reference evidence="8 9" key="1">
    <citation type="submission" date="2024-09" db="EMBL/GenBank/DDBJ databases">
        <title>Rethinking Asexuality: The Enigmatic Case of Functional Sexual Genes in Lepraria (Stereocaulaceae).</title>
        <authorList>
            <person name="Doellman M."/>
            <person name="Sun Y."/>
            <person name="Barcenas-Pena A."/>
            <person name="Lumbsch H.T."/>
            <person name="Grewe F."/>
        </authorList>
    </citation>
    <scope>NUCLEOTIDE SEQUENCE [LARGE SCALE GENOMIC DNA]</scope>
    <source>
        <strain evidence="8 9">Mercado 3170</strain>
    </source>
</reference>
<evidence type="ECO:0000256" key="6">
    <source>
        <dbReference type="SAM" id="MobiDB-lite"/>
    </source>
</evidence>
<keyword evidence="9" id="KW-1185">Reference proteome</keyword>
<evidence type="ECO:0000313" key="8">
    <source>
        <dbReference type="EMBL" id="KAL2045673.1"/>
    </source>
</evidence>
<dbReference type="Pfam" id="PF07492">
    <property type="entry name" value="Trehalase_Ca-bi"/>
    <property type="match status" value="1"/>
</dbReference>
<dbReference type="Gene3D" id="1.50.10.10">
    <property type="match status" value="1"/>
</dbReference>
<evidence type="ECO:0000256" key="4">
    <source>
        <dbReference type="ARBA" id="ARBA00023295"/>
    </source>
</evidence>
<evidence type="ECO:0000256" key="2">
    <source>
        <dbReference type="ARBA" id="ARBA00005615"/>
    </source>
</evidence>
<dbReference type="PROSITE" id="PS00928">
    <property type="entry name" value="TREHALASE_2"/>
    <property type="match status" value="1"/>
</dbReference>
<dbReference type="InterPro" id="IPR008928">
    <property type="entry name" value="6-hairpin_glycosidase_sf"/>
</dbReference>
<keyword evidence="3 5" id="KW-0378">Hydrolase</keyword>
<comment type="catalytic activity">
    <reaction evidence="1 5">
        <text>alpha,alpha-trehalose + H2O = alpha-D-glucose + beta-D-glucose</text>
        <dbReference type="Rhea" id="RHEA:32675"/>
        <dbReference type="ChEBI" id="CHEBI:15377"/>
        <dbReference type="ChEBI" id="CHEBI:15903"/>
        <dbReference type="ChEBI" id="CHEBI:16551"/>
        <dbReference type="ChEBI" id="CHEBI:17925"/>
        <dbReference type="EC" id="3.2.1.28"/>
    </reaction>
</comment>
<dbReference type="PANTHER" id="PTHR23403:SF6">
    <property type="entry name" value="CYTOSOLIC NEUTRAL TREHALASE-RELATED"/>
    <property type="match status" value="1"/>
</dbReference>
<evidence type="ECO:0000256" key="3">
    <source>
        <dbReference type="ARBA" id="ARBA00022801"/>
    </source>
</evidence>
<dbReference type="EMBL" id="JBEFKJ010000006">
    <property type="protein sequence ID" value="KAL2045673.1"/>
    <property type="molecule type" value="Genomic_DNA"/>
</dbReference>
<dbReference type="InterPro" id="IPR011120">
    <property type="entry name" value="Trehalase_Ca-bd"/>
</dbReference>
<evidence type="ECO:0000256" key="5">
    <source>
        <dbReference type="RuleBase" id="RU361180"/>
    </source>
</evidence>
<dbReference type="InterPro" id="IPR012341">
    <property type="entry name" value="6hp_glycosidase-like_sf"/>
</dbReference>
<dbReference type="EC" id="3.2.1.28" evidence="5"/>
<dbReference type="PROSITE" id="PS00927">
    <property type="entry name" value="TREHALASE_1"/>
    <property type="match status" value="1"/>
</dbReference>
<feature type="domain" description="Neutral trehalase Ca2+ binding" evidence="7">
    <location>
        <begin position="78"/>
        <end position="107"/>
    </location>
</feature>
<dbReference type="Pfam" id="PF01204">
    <property type="entry name" value="Trehalase"/>
    <property type="match status" value="1"/>
</dbReference>
<dbReference type="Proteomes" id="UP001590950">
    <property type="component" value="Unassembled WGS sequence"/>
</dbReference>
<dbReference type="PANTHER" id="PTHR23403">
    <property type="entry name" value="TREHALASE"/>
    <property type="match status" value="1"/>
</dbReference>
<evidence type="ECO:0000259" key="7">
    <source>
        <dbReference type="Pfam" id="PF07492"/>
    </source>
</evidence>
<protein>
    <recommendedName>
        <fullName evidence="5">Trehalase</fullName>
        <ecNumber evidence="5">3.2.1.28</ecNumber>
    </recommendedName>
    <alternativeName>
        <fullName evidence="5">Alpha-trehalose glucohydrolase</fullName>
    </alternativeName>
</protein>
<dbReference type="InterPro" id="IPR018232">
    <property type="entry name" value="Glyco_hydro_37_CS"/>
</dbReference>
<proteinExistence type="inferred from homology"/>
<dbReference type="PRINTS" id="PR00744">
    <property type="entry name" value="GLHYDRLASE37"/>
</dbReference>
<comment type="caution">
    <text evidence="8">The sequence shown here is derived from an EMBL/GenBank/DDBJ whole genome shotgun (WGS) entry which is preliminary data.</text>
</comment>
<name>A0ABR4AIR6_9LECA</name>
<organism evidence="8 9">
    <name type="scientific">Stereocaulon virgatum</name>
    <dbReference type="NCBI Taxonomy" id="373712"/>
    <lineage>
        <taxon>Eukaryota</taxon>
        <taxon>Fungi</taxon>
        <taxon>Dikarya</taxon>
        <taxon>Ascomycota</taxon>
        <taxon>Pezizomycotina</taxon>
        <taxon>Lecanoromycetes</taxon>
        <taxon>OSLEUM clade</taxon>
        <taxon>Lecanoromycetidae</taxon>
        <taxon>Lecanorales</taxon>
        <taxon>Lecanorineae</taxon>
        <taxon>Stereocaulaceae</taxon>
        <taxon>Stereocaulon</taxon>
    </lineage>
</organism>
<evidence type="ECO:0000256" key="1">
    <source>
        <dbReference type="ARBA" id="ARBA00001576"/>
    </source>
</evidence>
<feature type="compositionally biased region" description="Basic and acidic residues" evidence="6">
    <location>
        <begin position="28"/>
        <end position="39"/>
    </location>
</feature>